<sequence length="85" mass="9550">MFQRSRKVVCPECSGSNFWNGNPKPTDVLQCRYCQTAIATYEEYVRVAAQQEAERLLAEFVETDVSRDLAHLKAVLAQPGERASA</sequence>
<name>A0ABS9A466_9GAMM</name>
<evidence type="ECO:0000313" key="1">
    <source>
        <dbReference type="EMBL" id="MCE8003617.1"/>
    </source>
</evidence>
<gene>
    <name evidence="1" type="ORF">HOP53_12270</name>
</gene>
<comment type="caution">
    <text evidence="1">The sequence shown here is derived from an EMBL/GenBank/DDBJ whole genome shotgun (WGS) entry which is preliminary data.</text>
</comment>
<dbReference type="EMBL" id="JABFTX010000002">
    <property type="protein sequence ID" value="MCE8003617.1"/>
    <property type="molecule type" value="Genomic_DNA"/>
</dbReference>
<accession>A0ABS9A466</accession>
<protein>
    <submittedName>
        <fullName evidence="1">Uncharacterized protein</fullName>
    </submittedName>
</protein>
<proteinExistence type="predicted"/>
<reference evidence="1 2" key="1">
    <citation type="journal article" date="2021" name="Front. Microbiol.">
        <title>Aerobic Denitrification and Heterotrophic Sulfur Oxidation in the Genus Halomonas Revealed by Six Novel Species Characterizations and Genome-Based Analysis.</title>
        <authorList>
            <person name="Wang L."/>
            <person name="Shao Z."/>
        </authorList>
    </citation>
    <scope>NUCLEOTIDE SEQUENCE [LARGE SCALE GENOMIC DNA]</scope>
    <source>
        <strain evidence="1 2">MCCC 1A11081</strain>
    </source>
</reference>
<keyword evidence="2" id="KW-1185">Reference proteome</keyword>
<dbReference type="RefSeq" id="WP_234253707.1">
    <property type="nucleotide sequence ID" value="NZ_JABFTX010000002.1"/>
</dbReference>
<organism evidence="1 2">
    <name type="scientific">Billgrantia ethanolica</name>
    <dbReference type="NCBI Taxonomy" id="2733486"/>
    <lineage>
        <taxon>Bacteria</taxon>
        <taxon>Pseudomonadati</taxon>
        <taxon>Pseudomonadota</taxon>
        <taxon>Gammaproteobacteria</taxon>
        <taxon>Oceanospirillales</taxon>
        <taxon>Halomonadaceae</taxon>
        <taxon>Billgrantia</taxon>
    </lineage>
</organism>
<dbReference type="Proteomes" id="UP001320168">
    <property type="component" value="Unassembled WGS sequence"/>
</dbReference>
<evidence type="ECO:0000313" key="2">
    <source>
        <dbReference type="Proteomes" id="UP001320168"/>
    </source>
</evidence>